<dbReference type="Pfam" id="PF06423">
    <property type="entry name" value="GWT1"/>
    <property type="match status" value="1"/>
</dbReference>
<dbReference type="EC" id="2.3.-.-" evidence="5"/>
<dbReference type="GO" id="GO:0006506">
    <property type="term" value="P:GPI anchor biosynthetic process"/>
    <property type="evidence" value="ECO:0007669"/>
    <property type="project" value="UniProtKB-UniPathway"/>
</dbReference>
<evidence type="ECO:0000256" key="1">
    <source>
        <dbReference type="ARBA" id="ARBA00004141"/>
    </source>
</evidence>
<keyword evidence="5" id="KW-0012">Acyltransferase</keyword>
<dbReference type="AlphaFoldDB" id="A0A1B6GZE3"/>
<evidence type="ECO:0000256" key="5">
    <source>
        <dbReference type="RuleBase" id="RU280819"/>
    </source>
</evidence>
<dbReference type="GO" id="GO:0005789">
    <property type="term" value="C:endoplasmic reticulum membrane"/>
    <property type="evidence" value="ECO:0007669"/>
    <property type="project" value="UniProtKB-SubCell"/>
</dbReference>
<dbReference type="PIRSF" id="PIRSF017321">
    <property type="entry name" value="GWT1"/>
    <property type="match status" value="1"/>
</dbReference>
<reference evidence="6" key="1">
    <citation type="submission" date="2015-11" db="EMBL/GenBank/DDBJ databases">
        <title>De novo transcriptome assembly of four potential Pierce s Disease insect vectors from Arizona vineyards.</title>
        <authorList>
            <person name="Tassone E.E."/>
        </authorList>
    </citation>
    <scope>NUCLEOTIDE SEQUENCE</scope>
</reference>
<dbReference type="EMBL" id="GECZ01001979">
    <property type="protein sequence ID" value="JAS67790.1"/>
    <property type="molecule type" value="Transcribed_RNA"/>
</dbReference>
<feature type="transmembrane region" description="Helical" evidence="5">
    <location>
        <begin position="54"/>
        <end position="74"/>
    </location>
</feature>
<keyword evidence="4 5" id="KW-0472">Membrane</keyword>
<feature type="transmembrane region" description="Helical" evidence="5">
    <location>
        <begin position="478"/>
        <end position="496"/>
    </location>
</feature>
<feature type="transmembrane region" description="Helical" evidence="5">
    <location>
        <begin position="264"/>
        <end position="285"/>
    </location>
</feature>
<keyword evidence="3 5" id="KW-1133">Transmembrane helix</keyword>
<dbReference type="GO" id="GO:0072659">
    <property type="term" value="P:protein localization to plasma membrane"/>
    <property type="evidence" value="ECO:0007669"/>
    <property type="project" value="TreeGrafter"/>
</dbReference>
<protein>
    <recommendedName>
        <fullName evidence="5">Phosphatidylinositol-glycan biosynthesis class W protein</fullName>
        <ecNumber evidence="5">2.3.-.-</ecNumber>
    </recommendedName>
</protein>
<sequence>MDSFNYFETDSEINSAMDVETILGIDSKKELHEEFVRNINGTTISEVFVLTLPFHIYTVVVAITGVLFGSLHLICESPEDPPCKCHGIPANKLNIFVKEMVCLAMPLLLTSTVLSERPLSTPLLLVLAVIVVFIVGKITKVNTVSCIFQWYYDDYPRLVLNPHRRSSVTCCRSLCSISAMVTMLAVDFHIFPRKFAKTAAYGYSFMDAGVGLFVLSSAVVENADSIRRSGLKRTFQTSSALFSFGLLRYYAVEKFNYQNPVGEYGVHWNFFFTLAVVKMLCYCILRFGDFSNNVFLYIGEISLVQLLFWVCDLEGYILSDSPRKDWADANREGLFSLMGFTSLYLLGVYFNEILKSSDSIKSDCRILGKLLLYSAVSLVVILNIHEVMPASRRAANLTYVMWIMSLAMLHFTAALTVEIFLVGILFGNKRNKYYLTTPLIYESINYNRLAFFLLSNLLTGLINIMFNTLEMNTFESLVVLIAYVIVNCGVLFYLYVKRIKL</sequence>
<evidence type="ECO:0000313" key="6">
    <source>
        <dbReference type="EMBL" id="JAS67790.1"/>
    </source>
</evidence>
<comment type="similarity">
    <text evidence="5">Belongs to the PIGW family.</text>
</comment>
<feature type="transmembrane region" description="Helical" evidence="5">
    <location>
        <begin position="333"/>
        <end position="354"/>
    </location>
</feature>
<feature type="transmembrane region" description="Helical" evidence="5">
    <location>
        <begin position="399"/>
        <end position="426"/>
    </location>
</feature>
<feature type="transmembrane region" description="Helical" evidence="5">
    <location>
        <begin position="203"/>
        <end position="223"/>
    </location>
</feature>
<gene>
    <name evidence="6" type="ORF">g.25746</name>
</gene>
<dbReference type="UniPathway" id="UPA00196"/>
<comment type="pathway">
    <text evidence="5">Glycolipid biosynthesis; glycosylphosphatidylinositol-anchor biosynthesis.</text>
</comment>
<proteinExistence type="inferred from homology"/>
<dbReference type="GO" id="GO:0032216">
    <property type="term" value="F:glucosaminyl-phosphatidylinositol O-acyltransferase activity"/>
    <property type="evidence" value="ECO:0007669"/>
    <property type="project" value="TreeGrafter"/>
</dbReference>
<comment type="subcellular location">
    <subcellularLocation>
        <location evidence="5">Endoplasmic reticulum membrane</location>
        <topology evidence="5">Multi-pass membrane protein</topology>
    </subcellularLocation>
    <subcellularLocation>
        <location evidence="1">Membrane</location>
        <topology evidence="1">Multi-pass membrane protein</topology>
    </subcellularLocation>
</comment>
<feature type="transmembrane region" description="Helical" evidence="5">
    <location>
        <begin position="294"/>
        <end position="318"/>
    </location>
</feature>
<evidence type="ECO:0000256" key="2">
    <source>
        <dbReference type="ARBA" id="ARBA00022692"/>
    </source>
</evidence>
<organism evidence="6">
    <name type="scientific">Cuerna arida</name>
    <dbReference type="NCBI Taxonomy" id="1464854"/>
    <lineage>
        <taxon>Eukaryota</taxon>
        <taxon>Metazoa</taxon>
        <taxon>Ecdysozoa</taxon>
        <taxon>Arthropoda</taxon>
        <taxon>Hexapoda</taxon>
        <taxon>Insecta</taxon>
        <taxon>Pterygota</taxon>
        <taxon>Neoptera</taxon>
        <taxon>Paraneoptera</taxon>
        <taxon>Hemiptera</taxon>
        <taxon>Auchenorrhyncha</taxon>
        <taxon>Membracoidea</taxon>
        <taxon>Cicadellidae</taxon>
        <taxon>Cicadellinae</taxon>
        <taxon>Proconiini</taxon>
        <taxon>Cuerna</taxon>
    </lineage>
</organism>
<feature type="transmembrane region" description="Helical" evidence="5">
    <location>
        <begin position="446"/>
        <end position="466"/>
    </location>
</feature>
<keyword evidence="5" id="KW-0337">GPI-anchor biosynthesis</keyword>
<dbReference type="PANTHER" id="PTHR20661">
    <property type="entry name" value="PHOSPHATIDYLINOSITOL-GLYCAN BIOSYNTHESIS CLASS W PROTEIN"/>
    <property type="match status" value="1"/>
</dbReference>
<accession>A0A1B6GZE3</accession>
<dbReference type="InterPro" id="IPR009447">
    <property type="entry name" value="PIGW/GWT1"/>
</dbReference>
<keyword evidence="5" id="KW-0256">Endoplasmic reticulum</keyword>
<feature type="non-terminal residue" evidence="6">
    <location>
        <position position="501"/>
    </location>
</feature>
<evidence type="ECO:0000256" key="3">
    <source>
        <dbReference type="ARBA" id="ARBA00022989"/>
    </source>
</evidence>
<comment type="function">
    <text evidence="5">A acetyltransferase, which acetylates the inositol ring of phosphatidylinositol during biosynthesis of GPI-anchor.</text>
</comment>
<keyword evidence="2 5" id="KW-0812">Transmembrane</keyword>
<keyword evidence="5" id="KW-0808">Transferase</keyword>
<name>A0A1B6GZE3_9HEMI</name>
<feature type="transmembrane region" description="Helical" evidence="5">
    <location>
        <begin position="366"/>
        <end position="384"/>
    </location>
</feature>
<evidence type="ECO:0000256" key="4">
    <source>
        <dbReference type="ARBA" id="ARBA00023136"/>
    </source>
</evidence>
<dbReference type="PANTHER" id="PTHR20661:SF0">
    <property type="entry name" value="PHOSPHATIDYLINOSITOL-GLYCAN BIOSYNTHESIS CLASS W PROTEIN"/>
    <property type="match status" value="1"/>
</dbReference>